<dbReference type="EC" id="2.4.-.-" evidence="3"/>
<gene>
    <name evidence="3" type="ORF">SIL79_13260</name>
</gene>
<dbReference type="RefSeq" id="WP_319619340.1">
    <property type="nucleotide sequence ID" value="NZ_JAWXXR010000001.1"/>
</dbReference>
<dbReference type="Pfam" id="PF00534">
    <property type="entry name" value="Glycos_transf_1"/>
    <property type="match status" value="1"/>
</dbReference>
<dbReference type="PANTHER" id="PTHR46401:SF2">
    <property type="entry name" value="GLYCOSYLTRANSFERASE WBBK-RELATED"/>
    <property type="match status" value="1"/>
</dbReference>
<evidence type="ECO:0000313" key="4">
    <source>
        <dbReference type="Proteomes" id="UP001272773"/>
    </source>
</evidence>
<reference evidence="3 4" key="1">
    <citation type="submission" date="2023-11" db="EMBL/GenBank/DDBJ databases">
        <title>MicrobeMod: A computational toolkit for identifying prokaryotic methylation and restriction-modification with nanopore sequencing.</title>
        <authorList>
            <person name="Crits-Christoph A."/>
            <person name="Kang S.C."/>
            <person name="Lee H."/>
            <person name="Ostrov N."/>
        </authorList>
    </citation>
    <scope>NUCLEOTIDE SEQUENCE [LARGE SCALE GENOMIC DNA]</scope>
    <source>
        <strain evidence="3 4">ATCC BAA-2732</strain>
    </source>
</reference>
<dbReference type="Gene3D" id="3.40.50.2000">
    <property type="entry name" value="Glycogen Phosphorylase B"/>
    <property type="match status" value="2"/>
</dbReference>
<comment type="caution">
    <text evidence="3">The sequence shown here is derived from an EMBL/GenBank/DDBJ whole genome shotgun (WGS) entry which is preliminary data.</text>
</comment>
<organism evidence="3 4">
    <name type="scientific">Shewanella indica</name>
    <dbReference type="NCBI Taxonomy" id="768528"/>
    <lineage>
        <taxon>Bacteria</taxon>
        <taxon>Pseudomonadati</taxon>
        <taxon>Pseudomonadota</taxon>
        <taxon>Gammaproteobacteria</taxon>
        <taxon>Alteromonadales</taxon>
        <taxon>Shewanellaceae</taxon>
        <taxon>Shewanella</taxon>
    </lineage>
</organism>
<dbReference type="GO" id="GO:0016757">
    <property type="term" value="F:glycosyltransferase activity"/>
    <property type="evidence" value="ECO:0007669"/>
    <property type="project" value="UniProtKB-KW"/>
</dbReference>
<name>A0ABU4QIX5_9GAMM</name>
<sequence>MSYKYLIQANSIHSGGGDTLLNSLLQELDEQSYVFIDERKILNDVDFHFKKVKPSLTDRLFSEYSLKKLSRESTKNLIFTNLPPVFKLKGKTVLFVQNVKLLHFGDDKKYGLKVFCRLYLERIWLRLFIKNVDRVIVQSATVKCQVQTVFGNEIDIKVAPFLLSLDRFFRGRNALSNVESDLSKKFLYVASGEPHKNHVRLIEAWIILATKGLYPLLALTLDVVRSKDLIEYLNCCVEKYNLNIINLGWLTQSKIATTYSEYDCLIYPSKMESFGIPLVEARISNLDIIASELDYVRELVDSEESFNPDSAVSIARAVCRYLNFDYKNILPIESKHLLHEAFEGL</sequence>
<keyword evidence="3" id="KW-0328">Glycosyltransferase</keyword>
<evidence type="ECO:0000256" key="1">
    <source>
        <dbReference type="ARBA" id="ARBA00022679"/>
    </source>
</evidence>
<dbReference type="SUPFAM" id="SSF53756">
    <property type="entry name" value="UDP-Glycosyltransferase/glycogen phosphorylase"/>
    <property type="match status" value="1"/>
</dbReference>
<keyword evidence="1 3" id="KW-0808">Transferase</keyword>
<keyword evidence="4" id="KW-1185">Reference proteome</keyword>
<feature type="domain" description="Glycosyl transferase family 1" evidence="2">
    <location>
        <begin position="183"/>
        <end position="322"/>
    </location>
</feature>
<dbReference type="EMBL" id="JAWXXR010000001">
    <property type="protein sequence ID" value="MDX6017291.1"/>
    <property type="molecule type" value="Genomic_DNA"/>
</dbReference>
<evidence type="ECO:0000313" key="3">
    <source>
        <dbReference type="EMBL" id="MDX6017291.1"/>
    </source>
</evidence>
<dbReference type="Proteomes" id="UP001272773">
    <property type="component" value="Unassembled WGS sequence"/>
</dbReference>
<dbReference type="GeneID" id="88624494"/>
<protein>
    <submittedName>
        <fullName evidence="3">Glycosyltransferase</fullName>
        <ecNumber evidence="3">2.4.-.-</ecNumber>
    </submittedName>
</protein>
<proteinExistence type="predicted"/>
<evidence type="ECO:0000259" key="2">
    <source>
        <dbReference type="Pfam" id="PF00534"/>
    </source>
</evidence>
<accession>A0ABU4QIX5</accession>
<dbReference type="InterPro" id="IPR001296">
    <property type="entry name" value="Glyco_trans_1"/>
</dbReference>
<dbReference type="PANTHER" id="PTHR46401">
    <property type="entry name" value="GLYCOSYLTRANSFERASE WBBK-RELATED"/>
    <property type="match status" value="1"/>
</dbReference>